<evidence type="ECO:0000313" key="2">
    <source>
        <dbReference type="Proteomes" id="UP000324233"/>
    </source>
</evidence>
<reference evidence="1 2" key="1">
    <citation type="submission" date="2019-08" db="EMBL/GenBank/DDBJ databases">
        <title>Deep-cultivation of Planctomycetes and their phenomic and genomic characterization uncovers novel biology.</title>
        <authorList>
            <person name="Wiegand S."/>
            <person name="Jogler M."/>
            <person name="Boedeker C."/>
            <person name="Pinto D."/>
            <person name="Vollmers J."/>
            <person name="Rivas-Marin E."/>
            <person name="Kohn T."/>
            <person name="Peeters S.H."/>
            <person name="Heuer A."/>
            <person name="Rast P."/>
            <person name="Oberbeckmann S."/>
            <person name="Bunk B."/>
            <person name="Jeske O."/>
            <person name="Meyerdierks A."/>
            <person name="Storesund J.E."/>
            <person name="Kallscheuer N."/>
            <person name="Luecker S."/>
            <person name="Lage O.M."/>
            <person name="Pohl T."/>
            <person name="Merkel B.J."/>
            <person name="Hornburger P."/>
            <person name="Mueller R.-W."/>
            <person name="Bruemmer F."/>
            <person name="Labrenz M."/>
            <person name="Spormann A.M."/>
            <person name="Op den Camp H."/>
            <person name="Overmann J."/>
            <person name="Amann R."/>
            <person name="Jetten M.S.M."/>
            <person name="Mascher T."/>
            <person name="Medema M.H."/>
            <person name="Devos D.P."/>
            <person name="Kaster A.-K."/>
            <person name="Ovreas L."/>
            <person name="Rohde M."/>
            <person name="Galperin M.Y."/>
            <person name="Jogler C."/>
        </authorList>
    </citation>
    <scope>NUCLEOTIDE SEQUENCE [LARGE SCALE GENOMIC DNA]</scope>
    <source>
        <strain evidence="1 2">OJF2</strain>
    </source>
</reference>
<sequence length="74" mass="8625">MASATQANPVPDLMYDWLTVLQSKAEGLNAYEKYIRDAQQEGATQCVEMFRKLQEQDSRQVQEIKNHVKMMFNK</sequence>
<organism evidence="1 2">
    <name type="scientific">Aquisphaera giovannonii</name>
    <dbReference type="NCBI Taxonomy" id="406548"/>
    <lineage>
        <taxon>Bacteria</taxon>
        <taxon>Pseudomonadati</taxon>
        <taxon>Planctomycetota</taxon>
        <taxon>Planctomycetia</taxon>
        <taxon>Isosphaerales</taxon>
        <taxon>Isosphaeraceae</taxon>
        <taxon>Aquisphaera</taxon>
    </lineage>
</organism>
<accession>A0A5B9VUT5</accession>
<dbReference type="EMBL" id="CP042997">
    <property type="protein sequence ID" value="QEH32246.1"/>
    <property type="molecule type" value="Genomic_DNA"/>
</dbReference>
<dbReference type="RefSeq" id="WP_148591287.1">
    <property type="nucleotide sequence ID" value="NZ_CP042997.1"/>
</dbReference>
<gene>
    <name evidence="1" type="ORF">OJF2_07150</name>
</gene>
<keyword evidence="2" id="KW-1185">Reference proteome</keyword>
<name>A0A5B9VUT5_9BACT</name>
<dbReference type="KEGG" id="agv:OJF2_07150"/>
<proteinExistence type="predicted"/>
<protein>
    <recommendedName>
        <fullName evidence="3">Ferritin-like diiron domain-containing protein</fullName>
    </recommendedName>
</protein>
<evidence type="ECO:0008006" key="3">
    <source>
        <dbReference type="Google" id="ProtNLM"/>
    </source>
</evidence>
<dbReference type="AlphaFoldDB" id="A0A5B9VUT5"/>
<dbReference type="OrthoDB" id="488107at2"/>
<dbReference type="Proteomes" id="UP000324233">
    <property type="component" value="Chromosome"/>
</dbReference>
<evidence type="ECO:0000313" key="1">
    <source>
        <dbReference type="EMBL" id="QEH32246.1"/>
    </source>
</evidence>